<protein>
    <submittedName>
        <fullName evidence="2">Uncharacterized protein</fullName>
    </submittedName>
</protein>
<dbReference type="Proteomes" id="UP001595803">
    <property type="component" value="Unassembled WGS sequence"/>
</dbReference>
<evidence type="ECO:0000313" key="2">
    <source>
        <dbReference type="EMBL" id="MFC3835614.1"/>
    </source>
</evidence>
<comment type="caution">
    <text evidence="2">The sequence shown here is derived from an EMBL/GenBank/DDBJ whole genome shotgun (WGS) entry which is preliminary data.</text>
</comment>
<feature type="chain" id="PRO_5046202116" evidence="1">
    <location>
        <begin position="20"/>
        <end position="41"/>
    </location>
</feature>
<evidence type="ECO:0000313" key="3">
    <source>
        <dbReference type="Proteomes" id="UP001595803"/>
    </source>
</evidence>
<dbReference type="EMBL" id="JBHRZG010000024">
    <property type="protein sequence ID" value="MFC3835614.1"/>
    <property type="molecule type" value="Genomic_DNA"/>
</dbReference>
<accession>A0ABV7ZHL9</accession>
<keyword evidence="1" id="KW-0732">Signal</keyword>
<sequence>MKKLIVVLLASLVCSSAMAAPSIQGTSGTVHTDGSKIAWAG</sequence>
<organism evidence="2 3">
    <name type="scientific">Deinococcus rufus</name>
    <dbReference type="NCBI Taxonomy" id="2136097"/>
    <lineage>
        <taxon>Bacteria</taxon>
        <taxon>Thermotogati</taxon>
        <taxon>Deinococcota</taxon>
        <taxon>Deinococci</taxon>
        <taxon>Deinococcales</taxon>
        <taxon>Deinococcaceae</taxon>
        <taxon>Deinococcus</taxon>
    </lineage>
</organism>
<name>A0ABV7ZHL9_9DEIO</name>
<proteinExistence type="predicted"/>
<dbReference type="RefSeq" id="WP_295815402.1">
    <property type="nucleotide sequence ID" value="NZ_JBHRZG010000024.1"/>
</dbReference>
<reference evidence="3" key="1">
    <citation type="journal article" date="2019" name="Int. J. Syst. Evol. Microbiol.">
        <title>The Global Catalogue of Microorganisms (GCM) 10K type strain sequencing project: providing services to taxonomists for standard genome sequencing and annotation.</title>
        <authorList>
            <consortium name="The Broad Institute Genomics Platform"/>
            <consortium name="The Broad Institute Genome Sequencing Center for Infectious Disease"/>
            <person name="Wu L."/>
            <person name="Ma J."/>
        </authorList>
    </citation>
    <scope>NUCLEOTIDE SEQUENCE [LARGE SCALE GENOMIC DNA]</scope>
    <source>
        <strain evidence="3">CCTCC AB 2017081</strain>
    </source>
</reference>
<evidence type="ECO:0000256" key="1">
    <source>
        <dbReference type="SAM" id="SignalP"/>
    </source>
</evidence>
<keyword evidence="3" id="KW-1185">Reference proteome</keyword>
<feature type="signal peptide" evidence="1">
    <location>
        <begin position="1"/>
        <end position="19"/>
    </location>
</feature>
<gene>
    <name evidence="2" type="ORF">ACFOSB_22345</name>
</gene>